<dbReference type="InterPro" id="IPR045540">
    <property type="entry name" value="YegS/DAGK_C"/>
</dbReference>
<dbReference type="Gene3D" id="3.40.50.10330">
    <property type="entry name" value="Probable inorganic polyphosphate/atp-NAD kinase, domain 1"/>
    <property type="match status" value="1"/>
</dbReference>
<dbReference type="InterPro" id="IPR016064">
    <property type="entry name" value="NAD/diacylglycerol_kinase_sf"/>
</dbReference>
<evidence type="ECO:0000256" key="3">
    <source>
        <dbReference type="ARBA" id="ARBA00022679"/>
    </source>
</evidence>
<name>A0A6G7Y3W9_9ACTN</name>
<dbReference type="GO" id="GO:0016301">
    <property type="term" value="F:kinase activity"/>
    <property type="evidence" value="ECO:0007669"/>
    <property type="project" value="UniProtKB-KW"/>
</dbReference>
<dbReference type="GO" id="GO:0005524">
    <property type="term" value="F:ATP binding"/>
    <property type="evidence" value="ECO:0007669"/>
    <property type="project" value="UniProtKB-KW"/>
</dbReference>
<organism evidence="10 11">
    <name type="scientific">Propioniciclava coleopterorum</name>
    <dbReference type="NCBI Taxonomy" id="2714937"/>
    <lineage>
        <taxon>Bacteria</taxon>
        <taxon>Bacillati</taxon>
        <taxon>Actinomycetota</taxon>
        <taxon>Actinomycetes</taxon>
        <taxon>Propionibacteriales</taxon>
        <taxon>Propionibacteriaceae</taxon>
        <taxon>Propioniciclava</taxon>
    </lineage>
</organism>
<evidence type="ECO:0000256" key="4">
    <source>
        <dbReference type="ARBA" id="ARBA00022741"/>
    </source>
</evidence>
<protein>
    <recommendedName>
        <fullName evidence="9">DAGKc domain-containing protein</fullName>
    </recommendedName>
</protein>
<evidence type="ECO:0000259" key="9">
    <source>
        <dbReference type="PROSITE" id="PS50146"/>
    </source>
</evidence>
<keyword evidence="3" id="KW-0808">Transferase</keyword>
<dbReference type="GO" id="GO:0008654">
    <property type="term" value="P:phospholipid biosynthetic process"/>
    <property type="evidence" value="ECO:0007669"/>
    <property type="project" value="UniProtKB-KW"/>
</dbReference>
<evidence type="ECO:0000256" key="5">
    <source>
        <dbReference type="ARBA" id="ARBA00022777"/>
    </source>
</evidence>
<feature type="domain" description="DAGKc" evidence="9">
    <location>
        <begin position="7"/>
        <end position="137"/>
    </location>
</feature>
<dbReference type="Pfam" id="PF19279">
    <property type="entry name" value="YegS_C"/>
    <property type="match status" value="1"/>
</dbReference>
<evidence type="ECO:0000256" key="2">
    <source>
        <dbReference type="ARBA" id="ARBA00005983"/>
    </source>
</evidence>
<evidence type="ECO:0000256" key="1">
    <source>
        <dbReference type="ARBA" id="ARBA00001946"/>
    </source>
</evidence>
<dbReference type="PROSITE" id="PS50146">
    <property type="entry name" value="DAGK"/>
    <property type="match status" value="1"/>
</dbReference>
<evidence type="ECO:0000313" key="11">
    <source>
        <dbReference type="Proteomes" id="UP000501058"/>
    </source>
</evidence>
<evidence type="ECO:0000313" key="10">
    <source>
        <dbReference type="EMBL" id="QIK71366.1"/>
    </source>
</evidence>
<keyword evidence="6" id="KW-0067">ATP-binding</keyword>
<dbReference type="PANTHER" id="PTHR12358:SF54">
    <property type="entry name" value="SPHINGOSINE KINASE RELATED PROTEIN"/>
    <property type="match status" value="1"/>
</dbReference>
<keyword evidence="7" id="KW-0594">Phospholipid biosynthesis</keyword>
<comment type="similarity">
    <text evidence="2">Belongs to the diacylglycerol/lipid kinase family.</text>
</comment>
<evidence type="ECO:0000256" key="6">
    <source>
        <dbReference type="ARBA" id="ARBA00022840"/>
    </source>
</evidence>
<dbReference type="Gene3D" id="2.60.200.40">
    <property type="match status" value="1"/>
</dbReference>
<gene>
    <name evidence="10" type="ORF">G7070_02535</name>
</gene>
<keyword evidence="4" id="KW-0547">Nucleotide-binding</keyword>
<reference evidence="10 11" key="1">
    <citation type="submission" date="2020-03" db="EMBL/GenBank/DDBJ databases">
        <title>Propioniciclava sp. nov., isolated from Hydrophilus acuminatus.</title>
        <authorList>
            <person name="Hyun D.-W."/>
            <person name="Bae J.-W."/>
        </authorList>
    </citation>
    <scope>NUCLEOTIDE SEQUENCE [LARGE SCALE GENOMIC DNA]</scope>
    <source>
        <strain evidence="10 11">HDW11</strain>
    </source>
</reference>
<dbReference type="SUPFAM" id="SSF111331">
    <property type="entry name" value="NAD kinase/diacylglycerol kinase-like"/>
    <property type="match status" value="1"/>
</dbReference>
<keyword evidence="8" id="KW-1208">Phospholipid metabolism</keyword>
<keyword evidence="7" id="KW-0444">Lipid biosynthesis</keyword>
<dbReference type="InterPro" id="IPR017438">
    <property type="entry name" value="ATP-NAD_kinase_N"/>
</dbReference>
<dbReference type="Proteomes" id="UP000501058">
    <property type="component" value="Chromosome"/>
</dbReference>
<dbReference type="KEGG" id="prv:G7070_02535"/>
<dbReference type="InterPro" id="IPR050187">
    <property type="entry name" value="Lipid_Phosphate_FormReg"/>
</dbReference>
<sequence>MSDAATRASGTLWAIMNPAAKGYAATRRMLESACRDADLPEPVIVTTTPDADGYPQAREAVAGGARTVVVAGGDGTVREAVRAVAGTGVELGILPIGTANLFAYNLRLRTRQPGLAVDRALFSPARAVDVGWASWRDVDAEGRVGAPTPERPFLVMAGLGYDAATVRATSPELKRYLGWLSYLASGSRHLLSRPLAMRVSLDNAPGRRLRTWTLLVANAGRIPGGIEVFPDAVPDDGVLDVLEVPLRKTAQWGGIAFAGLTRHRVDTTALRYTRAKTLWAVPDDPAPLHLDGDIVGRVADLRVRVQRGGLLVRTPETS</sequence>
<dbReference type="RefSeq" id="WP_166231734.1">
    <property type="nucleotide sequence ID" value="NZ_CP049865.1"/>
</dbReference>
<dbReference type="EMBL" id="CP049865">
    <property type="protein sequence ID" value="QIK71366.1"/>
    <property type="molecule type" value="Genomic_DNA"/>
</dbReference>
<comment type="cofactor">
    <cofactor evidence="1">
        <name>Mg(2+)</name>
        <dbReference type="ChEBI" id="CHEBI:18420"/>
    </cofactor>
</comment>
<dbReference type="Pfam" id="PF00781">
    <property type="entry name" value="DAGK_cat"/>
    <property type="match status" value="1"/>
</dbReference>
<accession>A0A6G7Y3W9</accession>
<keyword evidence="11" id="KW-1185">Reference proteome</keyword>
<proteinExistence type="inferred from homology"/>
<dbReference type="SMART" id="SM00046">
    <property type="entry name" value="DAGKc"/>
    <property type="match status" value="1"/>
</dbReference>
<dbReference type="PANTHER" id="PTHR12358">
    <property type="entry name" value="SPHINGOSINE KINASE"/>
    <property type="match status" value="1"/>
</dbReference>
<keyword evidence="5" id="KW-0418">Kinase</keyword>
<evidence type="ECO:0000256" key="8">
    <source>
        <dbReference type="ARBA" id="ARBA00023264"/>
    </source>
</evidence>
<evidence type="ECO:0000256" key="7">
    <source>
        <dbReference type="ARBA" id="ARBA00023209"/>
    </source>
</evidence>
<keyword evidence="7" id="KW-0443">Lipid metabolism</keyword>
<dbReference type="InterPro" id="IPR001206">
    <property type="entry name" value="Diacylglycerol_kinase_cat_dom"/>
</dbReference>
<dbReference type="AlphaFoldDB" id="A0A6G7Y3W9"/>